<reference evidence="1 2" key="1">
    <citation type="journal article" date="2017" name="ISME J.">
        <title>Energy and carbon metabolisms in a deep terrestrial subsurface fluid microbial community.</title>
        <authorList>
            <person name="Momper L."/>
            <person name="Jungbluth S.P."/>
            <person name="Lee M.D."/>
            <person name="Amend J.P."/>
        </authorList>
    </citation>
    <scope>NUCLEOTIDE SEQUENCE [LARGE SCALE GENOMIC DNA]</scope>
    <source>
        <strain evidence="1">SURF_29</strain>
    </source>
</reference>
<evidence type="ECO:0000313" key="2">
    <source>
        <dbReference type="Proteomes" id="UP000285655"/>
    </source>
</evidence>
<proteinExistence type="predicted"/>
<evidence type="ECO:0000313" key="1">
    <source>
        <dbReference type="EMBL" id="RJO59891.1"/>
    </source>
</evidence>
<dbReference type="InterPro" id="IPR046342">
    <property type="entry name" value="CBS_dom_sf"/>
</dbReference>
<protein>
    <recommendedName>
        <fullName evidence="3">CBS domain-containing protein</fullName>
    </recommendedName>
</protein>
<sequence length="279" mass="31784">MQDLWISKSGLRRKGTSVLELRKLFEDGITVLSIYEPIQACSSGDHANDIKEKMRQLDFDVIGIKSTEDGPVEGYIRASDLQEGLCGDFKLDFLVADLISDSTPLIDLLTVLRDKERIFILAGNTVHGIITRADLQKPPIRILIFGLITLLDMHLSRLVRKFYLGESWRDKLSQGRIEKAEQMMKAREDRNEKLDIIDCLQFCDKRTLILAKKEILNIFGFSSEDEGKDTLKLIESLRDKLAHSQDIVTGSIWKDISTIVERMEQLIQQSEKSIESSVN</sequence>
<gene>
    <name evidence="1" type="ORF">C4544_07540</name>
</gene>
<comment type="caution">
    <text evidence="1">The sequence shown here is derived from an EMBL/GenBank/DDBJ whole genome shotgun (WGS) entry which is preliminary data.</text>
</comment>
<dbReference type="SUPFAM" id="SSF54631">
    <property type="entry name" value="CBS-domain pair"/>
    <property type="match status" value="1"/>
</dbReference>
<dbReference type="Proteomes" id="UP000285655">
    <property type="component" value="Unassembled WGS sequence"/>
</dbReference>
<organism evidence="1 2">
    <name type="scientific">candidate division WS5 bacterium</name>
    <dbReference type="NCBI Taxonomy" id="2093353"/>
    <lineage>
        <taxon>Bacteria</taxon>
        <taxon>candidate division WS5</taxon>
    </lineage>
</organism>
<dbReference type="AlphaFoldDB" id="A0A419D9T7"/>
<evidence type="ECO:0008006" key="3">
    <source>
        <dbReference type="Google" id="ProtNLM"/>
    </source>
</evidence>
<name>A0A419D9T7_9BACT</name>
<accession>A0A419D9T7</accession>
<dbReference type="EMBL" id="QZJW01000059">
    <property type="protein sequence ID" value="RJO59891.1"/>
    <property type="molecule type" value="Genomic_DNA"/>
</dbReference>